<dbReference type="AlphaFoldDB" id="A0A7K3M9V0"/>
<name>A0A7K3M9V0_9ACTN</name>
<evidence type="ECO:0000259" key="2">
    <source>
        <dbReference type="Pfam" id="PF08327"/>
    </source>
</evidence>
<accession>A0A7K3M9V0</accession>
<dbReference type="CDD" id="cd08899">
    <property type="entry name" value="SRPBCC_CalC_Aha1-like_6"/>
    <property type="match status" value="1"/>
</dbReference>
<comment type="caution">
    <text evidence="3">The sequence shown here is derived from an EMBL/GenBank/DDBJ whole genome shotgun (WGS) entry which is preliminary data.</text>
</comment>
<comment type="similarity">
    <text evidence="1">Belongs to the AHA1 family.</text>
</comment>
<protein>
    <submittedName>
        <fullName evidence="3">Polyketide cyclase</fullName>
    </submittedName>
</protein>
<sequence length="215" mass="23370">MIDVTQQINDVRREIGTRVIEAGEARTVTISQTYDAAVDDLWDACTNPERLPRWFLPVSGDLRLNGTYQLEGNAGGTIEQCDPPHSFAATWEYGGAVSWIEVRFVPESAGRTRLELEHIAMEDEHWAEFGPGAAGIGWDLAFIGLALHVDTGDVVDHAAVEAWGASDDGRQFVLMSSERWREADVAAGTDEGTARQRAGRTAAFFTGASVDESSG</sequence>
<dbReference type="InterPro" id="IPR023393">
    <property type="entry name" value="START-like_dom_sf"/>
</dbReference>
<feature type="domain" description="Activator of Hsp90 ATPase homologue 1/2-like C-terminal" evidence="2">
    <location>
        <begin position="35"/>
        <end position="139"/>
    </location>
</feature>
<evidence type="ECO:0000256" key="1">
    <source>
        <dbReference type="ARBA" id="ARBA00006817"/>
    </source>
</evidence>
<organism evidence="3 4">
    <name type="scientific">Phytoactinopolyspora mesophila</name>
    <dbReference type="NCBI Taxonomy" id="2650750"/>
    <lineage>
        <taxon>Bacteria</taxon>
        <taxon>Bacillati</taxon>
        <taxon>Actinomycetota</taxon>
        <taxon>Actinomycetes</taxon>
        <taxon>Jiangellales</taxon>
        <taxon>Jiangellaceae</taxon>
        <taxon>Phytoactinopolyspora</taxon>
    </lineage>
</organism>
<dbReference type="SUPFAM" id="SSF55961">
    <property type="entry name" value="Bet v1-like"/>
    <property type="match status" value="1"/>
</dbReference>
<evidence type="ECO:0000313" key="3">
    <source>
        <dbReference type="EMBL" id="NDL60063.1"/>
    </source>
</evidence>
<proteinExistence type="inferred from homology"/>
<evidence type="ECO:0000313" key="4">
    <source>
        <dbReference type="Proteomes" id="UP000460435"/>
    </source>
</evidence>
<dbReference type="Proteomes" id="UP000460435">
    <property type="component" value="Unassembled WGS sequence"/>
</dbReference>
<reference evidence="3 4" key="1">
    <citation type="submission" date="2019-11" db="EMBL/GenBank/DDBJ databases">
        <authorList>
            <person name="Li X.-J."/>
            <person name="Feng X.-M."/>
        </authorList>
    </citation>
    <scope>NUCLEOTIDE SEQUENCE [LARGE SCALE GENOMIC DNA]</scope>
    <source>
        <strain evidence="3 4">XMNu-373</strain>
    </source>
</reference>
<dbReference type="Gene3D" id="3.30.530.20">
    <property type="match status" value="1"/>
</dbReference>
<dbReference type="EMBL" id="WLZY01000009">
    <property type="protein sequence ID" value="NDL60063.1"/>
    <property type="molecule type" value="Genomic_DNA"/>
</dbReference>
<dbReference type="InterPro" id="IPR013538">
    <property type="entry name" value="ASHA1/2-like_C"/>
</dbReference>
<gene>
    <name evidence="3" type="ORF">F7O44_23590</name>
</gene>
<dbReference type="RefSeq" id="WP_162452759.1">
    <property type="nucleotide sequence ID" value="NZ_WLZY01000009.1"/>
</dbReference>
<keyword evidence="4" id="KW-1185">Reference proteome</keyword>
<dbReference type="Pfam" id="PF08327">
    <property type="entry name" value="AHSA1"/>
    <property type="match status" value="1"/>
</dbReference>